<gene>
    <name evidence="2" type="ORF">DRJ00_00135</name>
</gene>
<keyword evidence="1" id="KW-1133">Transmembrane helix</keyword>
<protein>
    <submittedName>
        <fullName evidence="2">Uncharacterized protein</fullName>
    </submittedName>
</protein>
<dbReference type="AlphaFoldDB" id="A0A497E685"/>
<feature type="transmembrane region" description="Helical" evidence="1">
    <location>
        <begin position="129"/>
        <end position="148"/>
    </location>
</feature>
<sequence>MRKKVSMRLIRFYNQYVFERKKESFFWTFFAFGFTVILSRLIVLDMERGKAFFGYLYIKGYHIHHFYYGIILLILSNWLALIRYKRLYKRLFKVITSIMFGGGLGLVVDEFGLLLTMEFGIKGNYWAPQSYYAIGVVSVVLALCLLLLKAD</sequence>
<comment type="caution">
    <text evidence="2">The sequence shown here is derived from an EMBL/GenBank/DDBJ whole genome shotgun (WGS) entry which is preliminary data.</text>
</comment>
<name>A0A497E685_UNCAE</name>
<keyword evidence="1" id="KW-0812">Transmembrane</keyword>
<dbReference type="EMBL" id="QMPZ01000001">
    <property type="protein sequence ID" value="RLE10853.1"/>
    <property type="molecule type" value="Genomic_DNA"/>
</dbReference>
<evidence type="ECO:0000313" key="3">
    <source>
        <dbReference type="Proteomes" id="UP000279422"/>
    </source>
</evidence>
<feature type="transmembrane region" description="Helical" evidence="1">
    <location>
        <begin position="94"/>
        <end position="117"/>
    </location>
</feature>
<evidence type="ECO:0000313" key="2">
    <source>
        <dbReference type="EMBL" id="RLE10853.1"/>
    </source>
</evidence>
<dbReference type="Proteomes" id="UP000279422">
    <property type="component" value="Unassembled WGS sequence"/>
</dbReference>
<feature type="transmembrane region" description="Helical" evidence="1">
    <location>
        <begin position="25"/>
        <end position="43"/>
    </location>
</feature>
<accession>A0A497E685</accession>
<reference evidence="2 3" key="1">
    <citation type="submission" date="2018-06" db="EMBL/GenBank/DDBJ databases">
        <title>Extensive metabolic versatility and redundancy in microbially diverse, dynamic hydrothermal sediments.</title>
        <authorList>
            <person name="Dombrowski N."/>
            <person name="Teske A."/>
            <person name="Baker B.J."/>
        </authorList>
    </citation>
    <scope>NUCLEOTIDE SEQUENCE [LARGE SCALE GENOMIC DNA]</scope>
    <source>
        <strain evidence="2">B47_G16</strain>
    </source>
</reference>
<keyword evidence="1" id="KW-0472">Membrane</keyword>
<organism evidence="2 3">
    <name type="scientific">Aerophobetes bacterium</name>
    <dbReference type="NCBI Taxonomy" id="2030807"/>
    <lineage>
        <taxon>Bacteria</taxon>
        <taxon>Candidatus Aerophobota</taxon>
    </lineage>
</organism>
<proteinExistence type="predicted"/>
<evidence type="ECO:0000256" key="1">
    <source>
        <dbReference type="SAM" id="Phobius"/>
    </source>
</evidence>
<feature type="transmembrane region" description="Helical" evidence="1">
    <location>
        <begin position="63"/>
        <end position="82"/>
    </location>
</feature>